<feature type="non-terminal residue" evidence="1">
    <location>
        <position position="1"/>
    </location>
</feature>
<proteinExistence type="predicted"/>
<gene>
    <name evidence="1" type="ORF">LCGC14_0730530</name>
</gene>
<dbReference type="AlphaFoldDB" id="A0A0F9Q9T9"/>
<name>A0A0F9Q9T9_9ZZZZ</name>
<dbReference type="EMBL" id="LAZR01001687">
    <property type="protein sequence ID" value="KKN40745.1"/>
    <property type="molecule type" value="Genomic_DNA"/>
</dbReference>
<organism evidence="1">
    <name type="scientific">marine sediment metagenome</name>
    <dbReference type="NCBI Taxonomy" id="412755"/>
    <lineage>
        <taxon>unclassified sequences</taxon>
        <taxon>metagenomes</taxon>
        <taxon>ecological metagenomes</taxon>
    </lineage>
</organism>
<sequence length="259" mass="27823">ISKLVLYDNWPGVPMPHAVYPNRTKGCGTAGKGWDNTVDNYSSADETTRALNASAAKAGHNRTRIGEKRQAYHESTENPGYYTMMYLCLHSFEDGMDISYDFSDGHFFHASGLGLLCISTTEWADTSRAPWFVTSRCITGNDMSKSGGPVAIFCSTYTYSDGTVVATQGYGDGYGWAWVGGVCPIKDVTMFDNKADGAGKGFDFTCDEDIHKGPVFLCSTGAAAWLMSADESNIHDLTTGVTLSDPGALAIGWVCDSAA</sequence>
<reference evidence="1" key="1">
    <citation type="journal article" date="2015" name="Nature">
        <title>Complex archaea that bridge the gap between prokaryotes and eukaryotes.</title>
        <authorList>
            <person name="Spang A."/>
            <person name="Saw J.H."/>
            <person name="Jorgensen S.L."/>
            <person name="Zaremba-Niedzwiedzka K."/>
            <person name="Martijn J."/>
            <person name="Lind A.E."/>
            <person name="van Eijk R."/>
            <person name="Schleper C."/>
            <person name="Guy L."/>
            <person name="Ettema T.J."/>
        </authorList>
    </citation>
    <scope>NUCLEOTIDE SEQUENCE</scope>
</reference>
<protein>
    <submittedName>
        <fullName evidence="1">Uncharacterized protein</fullName>
    </submittedName>
</protein>
<comment type="caution">
    <text evidence="1">The sequence shown here is derived from an EMBL/GenBank/DDBJ whole genome shotgun (WGS) entry which is preliminary data.</text>
</comment>
<evidence type="ECO:0000313" key="1">
    <source>
        <dbReference type="EMBL" id="KKN40745.1"/>
    </source>
</evidence>
<accession>A0A0F9Q9T9</accession>